<dbReference type="InterPro" id="IPR001680">
    <property type="entry name" value="WD40_rpt"/>
</dbReference>
<keyword evidence="1 3" id="KW-0853">WD repeat</keyword>
<dbReference type="InterPro" id="IPR036322">
    <property type="entry name" value="WD40_repeat_dom_sf"/>
</dbReference>
<sequence>AQVSKNALDVWGLDKESALHKFFVGEPMGVVASSPDGAFFAGGSLTGAAYVWECATGKLLRTWPAHFKAVSAMAFTPDGSVLVTGGDDTVVSAWTLATLLDPAQNSHPSPTPAHSWAEHSLPVTAITVGQCDGGGAGLVVSGSADRTCKIWTLGGGHLLRTISLPAAIGAVAIDACEATLYAGAVDGRVFEVPLNASAAIGEAAATGSTGVGRSDGRSGAAATLEGHTRSISALACTADGERVVSASDDGTCRVWDVASRQTTHVLRHPRGLAFSALAL</sequence>
<dbReference type="PROSITE" id="PS50082">
    <property type="entry name" value="WD_REPEATS_2"/>
    <property type="match status" value="2"/>
</dbReference>
<dbReference type="OMA" id="RVWSMIS"/>
<dbReference type="InterPro" id="IPR045227">
    <property type="entry name" value="WDR18/Ipi3/RID3"/>
</dbReference>
<dbReference type="GeneID" id="8247787"/>
<protein>
    <submittedName>
        <fullName evidence="4">Uncharacterized protein</fullName>
    </submittedName>
</protein>
<dbReference type="PROSITE" id="PS50294">
    <property type="entry name" value="WD_REPEATS_REGION"/>
    <property type="match status" value="2"/>
</dbReference>
<dbReference type="GO" id="GO:0006261">
    <property type="term" value="P:DNA-templated DNA replication"/>
    <property type="evidence" value="ECO:0007669"/>
    <property type="project" value="TreeGrafter"/>
</dbReference>
<dbReference type="STRING" id="296587.C1EF07"/>
<gene>
    <name evidence="4" type="ORF">MICPUN_68726</name>
</gene>
<dbReference type="PROSITE" id="PS00678">
    <property type="entry name" value="WD_REPEATS_1"/>
    <property type="match status" value="1"/>
</dbReference>
<dbReference type="PANTHER" id="PTHR18763:SF0">
    <property type="entry name" value="WD REPEAT-CONTAINING PROTEIN 18"/>
    <property type="match status" value="1"/>
</dbReference>
<organism evidence="4 5">
    <name type="scientific">Micromonas commoda (strain RCC299 / NOUM17 / CCMP2709)</name>
    <name type="common">Picoplanktonic green alga</name>
    <dbReference type="NCBI Taxonomy" id="296587"/>
    <lineage>
        <taxon>Eukaryota</taxon>
        <taxon>Viridiplantae</taxon>
        <taxon>Chlorophyta</taxon>
        <taxon>Mamiellophyceae</taxon>
        <taxon>Mamiellales</taxon>
        <taxon>Mamiellaceae</taxon>
        <taxon>Micromonas</taxon>
    </lineage>
</organism>
<dbReference type="PANTHER" id="PTHR18763">
    <property type="entry name" value="WD-REPEAT PROTEIN 18"/>
    <property type="match status" value="1"/>
</dbReference>
<name>C1EF07_MICCC</name>
<feature type="repeat" description="WD" evidence="3">
    <location>
        <begin position="63"/>
        <end position="98"/>
    </location>
</feature>
<dbReference type="Proteomes" id="UP000002009">
    <property type="component" value="Chromosome 11"/>
</dbReference>
<dbReference type="eggNOG" id="KOG0646">
    <property type="taxonomic scope" value="Eukaryota"/>
</dbReference>
<dbReference type="GO" id="GO:0005656">
    <property type="term" value="C:nuclear pre-replicative complex"/>
    <property type="evidence" value="ECO:0007669"/>
    <property type="project" value="TreeGrafter"/>
</dbReference>
<feature type="non-terminal residue" evidence="4">
    <location>
        <position position="279"/>
    </location>
</feature>
<dbReference type="SUPFAM" id="SSF50978">
    <property type="entry name" value="WD40 repeat-like"/>
    <property type="match status" value="1"/>
</dbReference>
<dbReference type="InterPro" id="IPR015943">
    <property type="entry name" value="WD40/YVTN_repeat-like_dom_sf"/>
</dbReference>
<dbReference type="FunCoup" id="C1EF07">
    <property type="interactions" value="1699"/>
</dbReference>
<dbReference type="InterPro" id="IPR019775">
    <property type="entry name" value="WD40_repeat_CS"/>
</dbReference>
<keyword evidence="5" id="KW-1185">Reference proteome</keyword>
<feature type="repeat" description="WD" evidence="3">
    <location>
        <begin position="224"/>
        <end position="265"/>
    </location>
</feature>
<dbReference type="EMBL" id="CP001330">
    <property type="protein sequence ID" value="ACO66624.1"/>
    <property type="molecule type" value="Genomic_DNA"/>
</dbReference>
<dbReference type="GO" id="GO:0120330">
    <property type="term" value="C:rixosome complex"/>
    <property type="evidence" value="ECO:0007669"/>
    <property type="project" value="TreeGrafter"/>
</dbReference>
<dbReference type="InParanoid" id="C1EF07"/>
<reference evidence="4 5" key="1">
    <citation type="journal article" date="2009" name="Science">
        <title>Green evolution and dynamic adaptations revealed by genomes of the marine picoeukaryotes Micromonas.</title>
        <authorList>
            <person name="Worden A.Z."/>
            <person name="Lee J.H."/>
            <person name="Mock T."/>
            <person name="Rouze P."/>
            <person name="Simmons M.P."/>
            <person name="Aerts A.L."/>
            <person name="Allen A.E."/>
            <person name="Cuvelier M.L."/>
            <person name="Derelle E."/>
            <person name="Everett M.V."/>
            <person name="Foulon E."/>
            <person name="Grimwood J."/>
            <person name="Gundlach H."/>
            <person name="Henrissat B."/>
            <person name="Napoli C."/>
            <person name="McDonald S.M."/>
            <person name="Parker M.S."/>
            <person name="Rombauts S."/>
            <person name="Salamov A."/>
            <person name="Von Dassow P."/>
            <person name="Badger J.H."/>
            <person name="Coutinho P.M."/>
            <person name="Demir E."/>
            <person name="Dubchak I."/>
            <person name="Gentemann C."/>
            <person name="Eikrem W."/>
            <person name="Gready J.E."/>
            <person name="John U."/>
            <person name="Lanier W."/>
            <person name="Lindquist E.A."/>
            <person name="Lucas S."/>
            <person name="Mayer K.F."/>
            <person name="Moreau H."/>
            <person name="Not F."/>
            <person name="Otillar R."/>
            <person name="Panaud O."/>
            <person name="Pangilinan J."/>
            <person name="Paulsen I."/>
            <person name="Piegu B."/>
            <person name="Poliakov A."/>
            <person name="Robbens S."/>
            <person name="Schmutz J."/>
            <person name="Toulza E."/>
            <person name="Wyss T."/>
            <person name="Zelensky A."/>
            <person name="Zhou K."/>
            <person name="Armbrust E.V."/>
            <person name="Bhattacharya D."/>
            <person name="Goodenough U.W."/>
            <person name="Van de Peer Y."/>
            <person name="Grigoriev I.V."/>
        </authorList>
    </citation>
    <scope>NUCLEOTIDE SEQUENCE [LARGE SCALE GENOMIC DNA]</scope>
    <source>
        <strain evidence="5">RCC299 / NOUM17</strain>
    </source>
</reference>
<feature type="non-terminal residue" evidence="4">
    <location>
        <position position="1"/>
    </location>
</feature>
<proteinExistence type="predicted"/>
<dbReference type="SMART" id="SM00320">
    <property type="entry name" value="WD40"/>
    <property type="match status" value="4"/>
</dbReference>
<dbReference type="AlphaFoldDB" id="C1EF07"/>
<dbReference type="InterPro" id="IPR020472">
    <property type="entry name" value="WD40_PAC1"/>
</dbReference>
<dbReference type="Gene3D" id="2.130.10.10">
    <property type="entry name" value="YVTN repeat-like/Quinoprotein amine dehydrogenase"/>
    <property type="match status" value="2"/>
</dbReference>
<evidence type="ECO:0000256" key="3">
    <source>
        <dbReference type="PROSITE-ProRule" id="PRU00221"/>
    </source>
</evidence>
<dbReference type="PRINTS" id="PR00320">
    <property type="entry name" value="GPROTEINBRPT"/>
</dbReference>
<dbReference type="KEGG" id="mis:MICPUN_68726"/>
<keyword evidence="2" id="KW-0677">Repeat</keyword>
<accession>C1EF07</accession>
<evidence type="ECO:0000313" key="4">
    <source>
        <dbReference type="EMBL" id="ACO66624.1"/>
    </source>
</evidence>
<dbReference type="GO" id="GO:0006364">
    <property type="term" value="P:rRNA processing"/>
    <property type="evidence" value="ECO:0007669"/>
    <property type="project" value="TreeGrafter"/>
</dbReference>
<evidence type="ECO:0000256" key="2">
    <source>
        <dbReference type="ARBA" id="ARBA00022737"/>
    </source>
</evidence>
<dbReference type="Pfam" id="PF00400">
    <property type="entry name" value="WD40"/>
    <property type="match status" value="3"/>
</dbReference>
<evidence type="ECO:0000256" key="1">
    <source>
        <dbReference type="ARBA" id="ARBA00022574"/>
    </source>
</evidence>
<evidence type="ECO:0000313" key="5">
    <source>
        <dbReference type="Proteomes" id="UP000002009"/>
    </source>
</evidence>
<dbReference type="OrthoDB" id="6252103at2759"/>
<dbReference type="RefSeq" id="XP_002505366.1">
    <property type="nucleotide sequence ID" value="XM_002505320.1"/>
</dbReference>